<name>A0A4S8KJI5_DENBC</name>
<organism evidence="1 2">
    <name type="scientific">Dendrothele bispora (strain CBS 962.96)</name>
    <dbReference type="NCBI Taxonomy" id="1314807"/>
    <lineage>
        <taxon>Eukaryota</taxon>
        <taxon>Fungi</taxon>
        <taxon>Dikarya</taxon>
        <taxon>Basidiomycota</taxon>
        <taxon>Agaricomycotina</taxon>
        <taxon>Agaricomycetes</taxon>
        <taxon>Agaricomycetidae</taxon>
        <taxon>Agaricales</taxon>
        <taxon>Agaricales incertae sedis</taxon>
        <taxon>Dendrothele</taxon>
    </lineage>
</organism>
<proteinExistence type="predicted"/>
<sequence>MQKYGQIFWAPKTDITKYATAVPELLQVGEKGSCCGSIAMHIFEHWTVKCQTMDTGAVASIEACPIVDTWFLFEFIADTFIFISYCRLQSYWSEEVEEGK</sequence>
<accession>A0A4S8KJI5</accession>
<dbReference type="Proteomes" id="UP000297245">
    <property type="component" value="Unassembled WGS sequence"/>
</dbReference>
<evidence type="ECO:0000313" key="2">
    <source>
        <dbReference type="Proteomes" id="UP000297245"/>
    </source>
</evidence>
<gene>
    <name evidence="1" type="ORF">K435DRAFT_787542</name>
</gene>
<evidence type="ECO:0000313" key="1">
    <source>
        <dbReference type="EMBL" id="THU75599.1"/>
    </source>
</evidence>
<keyword evidence="2" id="KW-1185">Reference proteome</keyword>
<dbReference type="EMBL" id="ML181812">
    <property type="protein sequence ID" value="THU75599.1"/>
    <property type="molecule type" value="Genomic_DNA"/>
</dbReference>
<dbReference type="AlphaFoldDB" id="A0A4S8KJI5"/>
<reference evidence="1 2" key="1">
    <citation type="journal article" date="2019" name="Nat. Ecol. Evol.">
        <title>Megaphylogeny resolves global patterns of mushroom evolution.</title>
        <authorList>
            <person name="Varga T."/>
            <person name="Krizsan K."/>
            <person name="Foldi C."/>
            <person name="Dima B."/>
            <person name="Sanchez-Garcia M."/>
            <person name="Sanchez-Ramirez S."/>
            <person name="Szollosi G.J."/>
            <person name="Szarkandi J.G."/>
            <person name="Papp V."/>
            <person name="Albert L."/>
            <person name="Andreopoulos W."/>
            <person name="Angelini C."/>
            <person name="Antonin V."/>
            <person name="Barry K.W."/>
            <person name="Bougher N.L."/>
            <person name="Buchanan P."/>
            <person name="Buyck B."/>
            <person name="Bense V."/>
            <person name="Catcheside P."/>
            <person name="Chovatia M."/>
            <person name="Cooper J."/>
            <person name="Damon W."/>
            <person name="Desjardin D."/>
            <person name="Finy P."/>
            <person name="Geml J."/>
            <person name="Haridas S."/>
            <person name="Hughes K."/>
            <person name="Justo A."/>
            <person name="Karasinski D."/>
            <person name="Kautmanova I."/>
            <person name="Kiss B."/>
            <person name="Kocsube S."/>
            <person name="Kotiranta H."/>
            <person name="LaButti K.M."/>
            <person name="Lechner B.E."/>
            <person name="Liimatainen K."/>
            <person name="Lipzen A."/>
            <person name="Lukacs Z."/>
            <person name="Mihaltcheva S."/>
            <person name="Morgado L.N."/>
            <person name="Niskanen T."/>
            <person name="Noordeloos M.E."/>
            <person name="Ohm R.A."/>
            <person name="Ortiz-Santana B."/>
            <person name="Ovrebo C."/>
            <person name="Racz N."/>
            <person name="Riley R."/>
            <person name="Savchenko A."/>
            <person name="Shiryaev A."/>
            <person name="Soop K."/>
            <person name="Spirin V."/>
            <person name="Szebenyi C."/>
            <person name="Tomsovsky M."/>
            <person name="Tulloss R.E."/>
            <person name="Uehling J."/>
            <person name="Grigoriev I.V."/>
            <person name="Vagvolgyi C."/>
            <person name="Papp T."/>
            <person name="Martin F.M."/>
            <person name="Miettinen O."/>
            <person name="Hibbett D.S."/>
            <person name="Nagy L.G."/>
        </authorList>
    </citation>
    <scope>NUCLEOTIDE SEQUENCE [LARGE SCALE GENOMIC DNA]</scope>
    <source>
        <strain evidence="1 2">CBS 962.96</strain>
    </source>
</reference>
<protein>
    <submittedName>
        <fullName evidence="1">Uncharacterized protein</fullName>
    </submittedName>
</protein>